<reference evidence="1 2" key="1">
    <citation type="journal article" date="2019" name="Commun. Biol.">
        <title>The bagworm genome reveals a unique fibroin gene that provides high tensile strength.</title>
        <authorList>
            <person name="Kono N."/>
            <person name="Nakamura H."/>
            <person name="Ohtoshi R."/>
            <person name="Tomita M."/>
            <person name="Numata K."/>
            <person name="Arakawa K."/>
        </authorList>
    </citation>
    <scope>NUCLEOTIDE SEQUENCE [LARGE SCALE GENOMIC DNA]</scope>
</reference>
<dbReference type="Proteomes" id="UP000299102">
    <property type="component" value="Unassembled WGS sequence"/>
</dbReference>
<dbReference type="AlphaFoldDB" id="A0A4C1YEH9"/>
<protein>
    <submittedName>
        <fullName evidence="1">Uncharacterized protein</fullName>
    </submittedName>
</protein>
<comment type="caution">
    <text evidence="1">The sequence shown here is derived from an EMBL/GenBank/DDBJ whole genome shotgun (WGS) entry which is preliminary data.</text>
</comment>
<evidence type="ECO:0000313" key="1">
    <source>
        <dbReference type="EMBL" id="GBP72867.1"/>
    </source>
</evidence>
<accession>A0A4C1YEH9</accession>
<proteinExistence type="predicted"/>
<organism evidence="1 2">
    <name type="scientific">Eumeta variegata</name>
    <name type="common">Bagworm moth</name>
    <name type="synonym">Eumeta japonica</name>
    <dbReference type="NCBI Taxonomy" id="151549"/>
    <lineage>
        <taxon>Eukaryota</taxon>
        <taxon>Metazoa</taxon>
        <taxon>Ecdysozoa</taxon>
        <taxon>Arthropoda</taxon>
        <taxon>Hexapoda</taxon>
        <taxon>Insecta</taxon>
        <taxon>Pterygota</taxon>
        <taxon>Neoptera</taxon>
        <taxon>Endopterygota</taxon>
        <taxon>Lepidoptera</taxon>
        <taxon>Glossata</taxon>
        <taxon>Ditrysia</taxon>
        <taxon>Tineoidea</taxon>
        <taxon>Psychidae</taxon>
        <taxon>Oiketicinae</taxon>
        <taxon>Eumeta</taxon>
    </lineage>
</organism>
<gene>
    <name evidence="1" type="ORF">EVAR_48851_1</name>
</gene>
<sequence>MVNLPVTRKGVGSACANTYHTFTEDRREITDSVVALRPVSESSGERLLSITPLLLLLSLSSFSLQNLLSSAPPLFRIYIPTQKVDNALVILQNRECP</sequence>
<keyword evidence="2" id="KW-1185">Reference proteome</keyword>
<name>A0A4C1YEH9_EUMVA</name>
<evidence type="ECO:0000313" key="2">
    <source>
        <dbReference type="Proteomes" id="UP000299102"/>
    </source>
</evidence>
<dbReference type="EMBL" id="BGZK01001158">
    <property type="protein sequence ID" value="GBP72867.1"/>
    <property type="molecule type" value="Genomic_DNA"/>
</dbReference>